<evidence type="ECO:0000313" key="2">
    <source>
        <dbReference type="Proteomes" id="UP000054783"/>
    </source>
</evidence>
<dbReference type="EMBL" id="JYDQ01000193">
    <property type="protein sequence ID" value="KRY11476.1"/>
    <property type="molecule type" value="Genomic_DNA"/>
</dbReference>
<name>A0A0V0ZG68_9BILA</name>
<evidence type="ECO:0000313" key="1">
    <source>
        <dbReference type="EMBL" id="KRY11476.1"/>
    </source>
</evidence>
<organism evidence="1 2">
    <name type="scientific">Trichinella patagoniensis</name>
    <dbReference type="NCBI Taxonomy" id="990121"/>
    <lineage>
        <taxon>Eukaryota</taxon>
        <taxon>Metazoa</taxon>
        <taxon>Ecdysozoa</taxon>
        <taxon>Nematoda</taxon>
        <taxon>Enoplea</taxon>
        <taxon>Dorylaimia</taxon>
        <taxon>Trichinellida</taxon>
        <taxon>Trichinellidae</taxon>
        <taxon>Trichinella</taxon>
    </lineage>
</organism>
<keyword evidence="2" id="KW-1185">Reference proteome</keyword>
<protein>
    <submittedName>
        <fullName evidence="1">Uncharacterized protein</fullName>
    </submittedName>
</protein>
<dbReference type="AlphaFoldDB" id="A0A0V0ZG68"/>
<dbReference type="Proteomes" id="UP000054783">
    <property type="component" value="Unassembled WGS sequence"/>
</dbReference>
<reference evidence="1 2" key="1">
    <citation type="submission" date="2015-01" db="EMBL/GenBank/DDBJ databases">
        <title>Evolution of Trichinella species and genotypes.</title>
        <authorList>
            <person name="Korhonen P.K."/>
            <person name="Edoardo P."/>
            <person name="Giuseppe L.R."/>
            <person name="Gasser R.B."/>
        </authorList>
    </citation>
    <scope>NUCLEOTIDE SEQUENCE [LARGE SCALE GENOMIC DNA]</scope>
    <source>
        <strain evidence="1">ISS2496</strain>
    </source>
</reference>
<gene>
    <name evidence="1" type="ORF">T12_1412</name>
</gene>
<sequence length="85" mass="9469">MDWERHGISRRMIGAIIMFGWKSGERVCNSELVLMGFVSGQGYNSLNGFCRVDGGTEILMDDGLRAGGNSTLDDWERNARSILQL</sequence>
<accession>A0A0V0ZG68</accession>
<comment type="caution">
    <text evidence="1">The sequence shown here is derived from an EMBL/GenBank/DDBJ whole genome shotgun (WGS) entry which is preliminary data.</text>
</comment>
<proteinExistence type="predicted"/>